<name>A0A427XX52_9TREE</name>
<keyword evidence="3" id="KW-1185">Reference proteome</keyword>
<feature type="region of interest" description="Disordered" evidence="1">
    <location>
        <begin position="1"/>
        <end position="71"/>
    </location>
</feature>
<evidence type="ECO:0000256" key="1">
    <source>
        <dbReference type="SAM" id="MobiDB-lite"/>
    </source>
</evidence>
<dbReference type="AlphaFoldDB" id="A0A427XX52"/>
<evidence type="ECO:0000313" key="3">
    <source>
        <dbReference type="Proteomes" id="UP000279236"/>
    </source>
</evidence>
<gene>
    <name evidence="2" type="ORF">EHS24_007143</name>
</gene>
<dbReference type="RefSeq" id="XP_028477410.1">
    <property type="nucleotide sequence ID" value="XM_028622518.1"/>
</dbReference>
<comment type="caution">
    <text evidence="2">The sequence shown here is derived from an EMBL/GenBank/DDBJ whole genome shotgun (WGS) entry which is preliminary data.</text>
</comment>
<feature type="compositionally biased region" description="Pro residues" evidence="1">
    <location>
        <begin position="1"/>
        <end position="10"/>
    </location>
</feature>
<proteinExistence type="predicted"/>
<feature type="compositionally biased region" description="Acidic residues" evidence="1">
    <location>
        <begin position="172"/>
        <end position="191"/>
    </location>
</feature>
<dbReference type="EMBL" id="RSCE01000004">
    <property type="protein sequence ID" value="RSH83458.1"/>
    <property type="molecule type" value="Genomic_DNA"/>
</dbReference>
<evidence type="ECO:0000313" key="2">
    <source>
        <dbReference type="EMBL" id="RSH83458.1"/>
    </source>
</evidence>
<reference evidence="2 3" key="1">
    <citation type="submission" date="2018-11" db="EMBL/GenBank/DDBJ databases">
        <title>Genome sequence of Apiotrichum porosum DSM 27194.</title>
        <authorList>
            <person name="Aliyu H."/>
            <person name="Gorte O."/>
            <person name="Ochsenreither K."/>
        </authorList>
    </citation>
    <scope>NUCLEOTIDE SEQUENCE [LARGE SCALE GENOMIC DNA]</scope>
    <source>
        <strain evidence="2 3">DSM 27194</strain>
    </source>
</reference>
<dbReference type="OrthoDB" id="2593121at2759"/>
<feature type="region of interest" description="Disordered" evidence="1">
    <location>
        <begin position="154"/>
        <end position="220"/>
    </location>
</feature>
<dbReference type="Proteomes" id="UP000279236">
    <property type="component" value="Unassembled WGS sequence"/>
</dbReference>
<protein>
    <submittedName>
        <fullName evidence="2">Uncharacterized protein</fullName>
    </submittedName>
</protein>
<organism evidence="2 3">
    <name type="scientific">Apiotrichum porosum</name>
    <dbReference type="NCBI Taxonomy" id="105984"/>
    <lineage>
        <taxon>Eukaryota</taxon>
        <taxon>Fungi</taxon>
        <taxon>Dikarya</taxon>
        <taxon>Basidiomycota</taxon>
        <taxon>Agaricomycotina</taxon>
        <taxon>Tremellomycetes</taxon>
        <taxon>Trichosporonales</taxon>
        <taxon>Trichosporonaceae</taxon>
        <taxon>Apiotrichum</taxon>
    </lineage>
</organism>
<sequence length="284" mass="30792">MPPPDAPSPTPSNATGGKRARSTASVAPAAQPAARTKRRKPEDSNPDSGAEGQRRPMSFGVGMVKGREDEWSEPADIKTKINFLDLPLEALYKYLELHDLVPRWDVSPWSEQSCTPPNALYTIPPPPPVVPIHPPSPKAHEPMEVEAGPVPVENEVKPEQGDEDARPKPEGEATEGNEGGDEEGKEGDDETLAPPTTRSKTAPFRRPSTPEPTPPPTIKRGVFTLSDVHAARAVLAEKANQHWMKGLGGGQNREGETIVNFLYKNKVGHGRLLRVYNPTPAPFS</sequence>
<feature type="compositionally biased region" description="Low complexity" evidence="1">
    <location>
        <begin position="22"/>
        <end position="34"/>
    </location>
</feature>
<dbReference type="GeneID" id="39591686"/>
<feature type="compositionally biased region" description="Basic and acidic residues" evidence="1">
    <location>
        <begin position="154"/>
        <end position="171"/>
    </location>
</feature>
<accession>A0A427XX52</accession>